<evidence type="ECO:0000313" key="2">
    <source>
        <dbReference type="EMBL" id="CAH1109227.1"/>
    </source>
</evidence>
<keyword evidence="3" id="KW-1185">Reference proteome</keyword>
<accession>A0A9P0CTN8</accession>
<feature type="region of interest" description="Disordered" evidence="1">
    <location>
        <begin position="44"/>
        <end position="107"/>
    </location>
</feature>
<evidence type="ECO:0008006" key="4">
    <source>
        <dbReference type="Google" id="ProtNLM"/>
    </source>
</evidence>
<reference evidence="2" key="1">
    <citation type="submission" date="2022-01" db="EMBL/GenBank/DDBJ databases">
        <authorList>
            <person name="King R."/>
        </authorList>
    </citation>
    <scope>NUCLEOTIDE SEQUENCE</scope>
</reference>
<protein>
    <recommendedName>
        <fullName evidence="4">BESS domain-containing protein</fullName>
    </recommendedName>
</protein>
<dbReference type="AlphaFoldDB" id="A0A9P0CTN8"/>
<dbReference type="OrthoDB" id="5803771at2759"/>
<dbReference type="Proteomes" id="UP001153636">
    <property type="component" value="Chromosome 4"/>
</dbReference>
<sequence>MELLKSSFTLNIEWVLNNLTQQNKLEPIYWFRSQSNIQSPEIDITNEDQDKPHNSCTAGDEQERTETDDTVEEQLIENKHKRKRETSGFSKSDKDKPEVSSLFSPLTKRNIPNDTLLKLLQNKEQERQQLGKYVDKLMESSEENEIDLLFKSLVATVKKFQPDDVIEAKMKIFNVVTQIELRNQKARCLPLMKVILDLAQHYLLTHMFPIRPWLHSHRI</sequence>
<evidence type="ECO:0000256" key="1">
    <source>
        <dbReference type="SAM" id="MobiDB-lite"/>
    </source>
</evidence>
<dbReference type="EMBL" id="OV651816">
    <property type="protein sequence ID" value="CAH1109227.1"/>
    <property type="molecule type" value="Genomic_DNA"/>
</dbReference>
<gene>
    <name evidence="2" type="ORF">PSYICH_LOCUS10010</name>
</gene>
<proteinExistence type="predicted"/>
<evidence type="ECO:0000313" key="3">
    <source>
        <dbReference type="Proteomes" id="UP001153636"/>
    </source>
</evidence>
<organism evidence="2 3">
    <name type="scientific">Psylliodes chrysocephalus</name>
    <dbReference type="NCBI Taxonomy" id="3402493"/>
    <lineage>
        <taxon>Eukaryota</taxon>
        <taxon>Metazoa</taxon>
        <taxon>Ecdysozoa</taxon>
        <taxon>Arthropoda</taxon>
        <taxon>Hexapoda</taxon>
        <taxon>Insecta</taxon>
        <taxon>Pterygota</taxon>
        <taxon>Neoptera</taxon>
        <taxon>Endopterygota</taxon>
        <taxon>Coleoptera</taxon>
        <taxon>Polyphaga</taxon>
        <taxon>Cucujiformia</taxon>
        <taxon>Chrysomeloidea</taxon>
        <taxon>Chrysomelidae</taxon>
        <taxon>Galerucinae</taxon>
        <taxon>Alticini</taxon>
        <taxon>Psylliodes</taxon>
    </lineage>
</organism>
<name>A0A9P0CTN8_9CUCU</name>